<dbReference type="Gene3D" id="3.10.10.10">
    <property type="entry name" value="HIV Type 1 Reverse Transcriptase, subunit A, domain 1"/>
    <property type="match status" value="1"/>
</dbReference>
<keyword evidence="2" id="KW-1185">Reference proteome</keyword>
<evidence type="ECO:0000313" key="2">
    <source>
        <dbReference type="Proteomes" id="UP000765509"/>
    </source>
</evidence>
<sequence length="168" mass="19354">MFCIDLHNKKDRSFTIGENKNQKFAFLPFKRQITVNKVSPVNLELKKFKSEQFRKAEISLHVTDKQENELSSLFYDHKGAFASHKKPLGKIIGHEVDIILNIERPYPPLLRRPAYPESPKSREAMETHIKELLDLGVIQNVGHNEEVEITTPVIVAWHNGKSRMVGDL</sequence>
<proteinExistence type="predicted"/>
<accession>A0A9Q3IWP1</accession>
<dbReference type="AlphaFoldDB" id="A0A9Q3IWP1"/>
<dbReference type="Proteomes" id="UP000765509">
    <property type="component" value="Unassembled WGS sequence"/>
</dbReference>
<gene>
    <name evidence="1" type="ORF">O181_090900</name>
</gene>
<protein>
    <submittedName>
        <fullName evidence="1">Uncharacterized protein</fullName>
    </submittedName>
</protein>
<organism evidence="1 2">
    <name type="scientific">Austropuccinia psidii MF-1</name>
    <dbReference type="NCBI Taxonomy" id="1389203"/>
    <lineage>
        <taxon>Eukaryota</taxon>
        <taxon>Fungi</taxon>
        <taxon>Dikarya</taxon>
        <taxon>Basidiomycota</taxon>
        <taxon>Pucciniomycotina</taxon>
        <taxon>Pucciniomycetes</taxon>
        <taxon>Pucciniales</taxon>
        <taxon>Sphaerophragmiaceae</taxon>
        <taxon>Austropuccinia</taxon>
    </lineage>
</organism>
<name>A0A9Q3IWP1_9BASI</name>
<dbReference type="OrthoDB" id="6060525at2759"/>
<reference evidence="1" key="1">
    <citation type="submission" date="2021-03" db="EMBL/GenBank/DDBJ databases">
        <title>Draft genome sequence of rust myrtle Austropuccinia psidii MF-1, a brazilian biotype.</title>
        <authorList>
            <person name="Quecine M.C."/>
            <person name="Pachon D.M.R."/>
            <person name="Bonatelli M.L."/>
            <person name="Correr F.H."/>
            <person name="Franceschini L.M."/>
            <person name="Leite T.F."/>
            <person name="Margarido G.R.A."/>
            <person name="Almeida C.A."/>
            <person name="Ferrarezi J.A."/>
            <person name="Labate C.A."/>
        </authorList>
    </citation>
    <scope>NUCLEOTIDE SEQUENCE</scope>
    <source>
        <strain evidence="1">MF-1</strain>
    </source>
</reference>
<comment type="caution">
    <text evidence="1">The sequence shown here is derived from an EMBL/GenBank/DDBJ whole genome shotgun (WGS) entry which is preliminary data.</text>
</comment>
<dbReference type="SUPFAM" id="SSF56672">
    <property type="entry name" value="DNA/RNA polymerases"/>
    <property type="match status" value="1"/>
</dbReference>
<evidence type="ECO:0000313" key="1">
    <source>
        <dbReference type="EMBL" id="MBW0551185.1"/>
    </source>
</evidence>
<dbReference type="InterPro" id="IPR043502">
    <property type="entry name" value="DNA/RNA_pol_sf"/>
</dbReference>
<dbReference type="EMBL" id="AVOT02056988">
    <property type="protein sequence ID" value="MBW0551185.1"/>
    <property type="molecule type" value="Genomic_DNA"/>
</dbReference>